<reference evidence="1 2" key="1">
    <citation type="journal article" date="2012" name="J. Bacteriol.">
        <title>Draft Genome Sequence of the Extremely Halophilic Archaeon Halogranum salarium B-1T.</title>
        <authorList>
            <person name="Kim K.K."/>
            <person name="Lee K.C."/>
            <person name="Lee J.S."/>
        </authorList>
    </citation>
    <scope>NUCLEOTIDE SEQUENCE [LARGE SCALE GENOMIC DNA]</scope>
    <source>
        <strain evidence="1 2">B-1</strain>
    </source>
</reference>
<evidence type="ECO:0000313" key="1">
    <source>
        <dbReference type="EMBL" id="EJN60463.1"/>
    </source>
</evidence>
<accession>J3A4R3</accession>
<name>J3A4R3_9EURY</name>
<dbReference type="OrthoDB" id="350020at2157"/>
<sequence length="60" mass="6618">MNQDPIRESAVFVYCSTECKDLVQSLKRGGETYDGLLRRMAAAYDPDSMNAGGEAEGDER</sequence>
<proteinExistence type="predicted"/>
<dbReference type="AlphaFoldDB" id="J3A4R3"/>
<gene>
    <name evidence="1" type="ORF">HSB1_10660</name>
</gene>
<dbReference type="Proteomes" id="UP000007813">
    <property type="component" value="Unassembled WGS sequence"/>
</dbReference>
<protein>
    <submittedName>
        <fullName evidence="1">Uncharacterized protein</fullName>
    </submittedName>
</protein>
<comment type="caution">
    <text evidence="1">The sequence shown here is derived from an EMBL/GenBank/DDBJ whole genome shotgun (WGS) entry which is preliminary data.</text>
</comment>
<dbReference type="RefSeq" id="WP_009366180.1">
    <property type="nucleotide sequence ID" value="NZ_ALJD01000003.1"/>
</dbReference>
<evidence type="ECO:0000313" key="2">
    <source>
        <dbReference type="Proteomes" id="UP000007813"/>
    </source>
</evidence>
<organism evidence="1 2">
    <name type="scientific">Halogranum salarium B-1</name>
    <dbReference type="NCBI Taxonomy" id="1210908"/>
    <lineage>
        <taxon>Archaea</taxon>
        <taxon>Methanobacteriati</taxon>
        <taxon>Methanobacteriota</taxon>
        <taxon>Stenosarchaea group</taxon>
        <taxon>Halobacteria</taxon>
        <taxon>Halobacteriales</taxon>
        <taxon>Haloferacaceae</taxon>
    </lineage>
</organism>
<dbReference type="EMBL" id="ALJD01000003">
    <property type="protein sequence ID" value="EJN60463.1"/>
    <property type="molecule type" value="Genomic_DNA"/>
</dbReference>